<evidence type="ECO:0000313" key="3">
    <source>
        <dbReference type="EMBL" id="CAK0883069.1"/>
    </source>
</evidence>
<dbReference type="Proteomes" id="UP001189429">
    <property type="component" value="Unassembled WGS sequence"/>
</dbReference>
<proteinExistence type="predicted"/>
<name>A0ABN9WE57_9DINO</name>
<feature type="chain" id="PRO_5045826420" evidence="2">
    <location>
        <begin position="30"/>
        <end position="370"/>
    </location>
</feature>
<organism evidence="3 4">
    <name type="scientific">Prorocentrum cordatum</name>
    <dbReference type="NCBI Taxonomy" id="2364126"/>
    <lineage>
        <taxon>Eukaryota</taxon>
        <taxon>Sar</taxon>
        <taxon>Alveolata</taxon>
        <taxon>Dinophyceae</taxon>
        <taxon>Prorocentrales</taxon>
        <taxon>Prorocentraceae</taxon>
        <taxon>Prorocentrum</taxon>
    </lineage>
</organism>
<sequence>MHATPGAWRAILEPLVAAWCAAAPGVARALDLGSAEELPARQATGTRDFAAAVAAYNTRAGDAAHPLQVSLAQGERSRQKDLMRPVMDVLCARAKADLDDRALGRLQSCGGPGAGAFTLLPTAPEHRMAPDLYQLSLRRRLLMEGPRLLKDPASQTQCQNRSREGVVCGALHEPDQHHAIACETGPARTWRHDRIRDLLARWLARRVAGSVRTEQTVPQWTQRRCDPATGQDRMEVAVLDVQCVEKGTWHVVDVVVTSPDSAELREERARATHAGLAVEDAERGKHRRYPPGPNTPLLTPFAVKTGGRLGQAARQLVLDHLDRAEGLAGASADATASWQELPATLQTAVAEQILAAHRPAHRPAAAGRRR</sequence>
<gene>
    <name evidence="3" type="ORF">PCOR1329_LOCUS65365</name>
</gene>
<protein>
    <submittedName>
        <fullName evidence="3">Uncharacterized protein</fullName>
    </submittedName>
</protein>
<keyword evidence="4" id="KW-1185">Reference proteome</keyword>
<evidence type="ECO:0000256" key="1">
    <source>
        <dbReference type="SAM" id="MobiDB-lite"/>
    </source>
</evidence>
<comment type="caution">
    <text evidence="3">The sequence shown here is derived from an EMBL/GenBank/DDBJ whole genome shotgun (WGS) entry which is preliminary data.</text>
</comment>
<feature type="signal peptide" evidence="2">
    <location>
        <begin position="1"/>
        <end position="29"/>
    </location>
</feature>
<feature type="region of interest" description="Disordered" evidence="1">
    <location>
        <begin position="279"/>
        <end position="298"/>
    </location>
</feature>
<evidence type="ECO:0000313" key="4">
    <source>
        <dbReference type="Proteomes" id="UP001189429"/>
    </source>
</evidence>
<evidence type="ECO:0000256" key="2">
    <source>
        <dbReference type="SAM" id="SignalP"/>
    </source>
</evidence>
<accession>A0ABN9WE57</accession>
<dbReference type="EMBL" id="CAUYUJ010018371">
    <property type="protein sequence ID" value="CAK0883069.1"/>
    <property type="molecule type" value="Genomic_DNA"/>
</dbReference>
<reference evidence="3" key="1">
    <citation type="submission" date="2023-10" db="EMBL/GenBank/DDBJ databases">
        <authorList>
            <person name="Chen Y."/>
            <person name="Shah S."/>
            <person name="Dougan E. K."/>
            <person name="Thang M."/>
            <person name="Chan C."/>
        </authorList>
    </citation>
    <scope>NUCLEOTIDE SEQUENCE [LARGE SCALE GENOMIC DNA]</scope>
</reference>
<keyword evidence="2" id="KW-0732">Signal</keyword>